<dbReference type="Proteomes" id="UP001152320">
    <property type="component" value="Chromosome 5"/>
</dbReference>
<proteinExistence type="predicted"/>
<feature type="region of interest" description="Disordered" evidence="1">
    <location>
        <begin position="1"/>
        <end position="92"/>
    </location>
</feature>
<gene>
    <name evidence="2" type="ORF">HOLleu_12474</name>
</gene>
<keyword evidence="3" id="KW-1185">Reference proteome</keyword>
<feature type="compositionally biased region" description="Low complexity" evidence="1">
    <location>
        <begin position="79"/>
        <end position="92"/>
    </location>
</feature>
<feature type="compositionally biased region" description="Polar residues" evidence="1">
    <location>
        <begin position="57"/>
        <end position="69"/>
    </location>
</feature>
<feature type="compositionally biased region" description="Basic and acidic residues" evidence="1">
    <location>
        <begin position="153"/>
        <end position="201"/>
    </location>
</feature>
<feature type="compositionally biased region" description="Polar residues" evidence="1">
    <location>
        <begin position="203"/>
        <end position="212"/>
    </location>
</feature>
<accession>A0A9Q1HA52</accession>
<protein>
    <submittedName>
        <fullName evidence="2">Uncharacterized protein</fullName>
    </submittedName>
</protein>
<organism evidence="2 3">
    <name type="scientific">Holothuria leucospilota</name>
    <name type="common">Black long sea cucumber</name>
    <name type="synonym">Mertensiothuria leucospilota</name>
    <dbReference type="NCBI Taxonomy" id="206669"/>
    <lineage>
        <taxon>Eukaryota</taxon>
        <taxon>Metazoa</taxon>
        <taxon>Echinodermata</taxon>
        <taxon>Eleutherozoa</taxon>
        <taxon>Echinozoa</taxon>
        <taxon>Holothuroidea</taxon>
        <taxon>Aspidochirotacea</taxon>
        <taxon>Aspidochirotida</taxon>
        <taxon>Holothuriidae</taxon>
        <taxon>Holothuria</taxon>
    </lineage>
</organism>
<name>A0A9Q1HA52_HOLLE</name>
<reference evidence="2" key="1">
    <citation type="submission" date="2021-10" db="EMBL/GenBank/DDBJ databases">
        <title>Tropical sea cucumber genome reveals ecological adaptation and Cuvierian tubules defense mechanism.</title>
        <authorList>
            <person name="Chen T."/>
        </authorList>
    </citation>
    <scope>NUCLEOTIDE SEQUENCE</scope>
    <source>
        <strain evidence="2">Nanhai2018</strain>
        <tissue evidence="2">Muscle</tissue>
    </source>
</reference>
<dbReference type="CDD" id="cd15517">
    <property type="entry name" value="PHD_TCF19_like"/>
    <property type="match status" value="1"/>
</dbReference>
<comment type="caution">
    <text evidence="2">The sequence shown here is derived from an EMBL/GenBank/DDBJ whole genome shotgun (WGS) entry which is preliminary data.</text>
</comment>
<evidence type="ECO:0000313" key="3">
    <source>
        <dbReference type="Proteomes" id="UP001152320"/>
    </source>
</evidence>
<dbReference type="AlphaFoldDB" id="A0A9Q1HA52"/>
<sequence>MRKGVILQEDVDLSAPPQYAQTNATTQTETDETPTPSETSQTTETGTATTIAQTAELNSPSTSRTQTEEIAQPPPPSQSPSTSQIITGQSTSTVISENPLVKYGIVSEELAAIFFPPKEDIPQGRKQALRMKSKARVMTADEVLEDIEKQKKELEEKQRKKEERLKERERKKAEKEKQEAEKRKRKEEAEARKKAKNEKTKSMKQLNVTETVPVQEDSDDDQEDDFCSVCSKDFCDDPPEEQEQWVGCSRQGCHRWSCTECLPENFDYANDFFCQGCVASLVEEPVVSLEE</sequence>
<dbReference type="EMBL" id="JAIZAY010000005">
    <property type="protein sequence ID" value="KAJ8041607.1"/>
    <property type="molecule type" value="Genomic_DNA"/>
</dbReference>
<feature type="compositionally biased region" description="Low complexity" evidence="1">
    <location>
        <begin position="16"/>
        <end position="56"/>
    </location>
</feature>
<evidence type="ECO:0000256" key="1">
    <source>
        <dbReference type="SAM" id="MobiDB-lite"/>
    </source>
</evidence>
<dbReference type="InterPro" id="IPR011011">
    <property type="entry name" value="Znf_FYVE_PHD"/>
</dbReference>
<feature type="region of interest" description="Disordered" evidence="1">
    <location>
        <begin position="153"/>
        <end position="222"/>
    </location>
</feature>
<dbReference type="SUPFAM" id="SSF57903">
    <property type="entry name" value="FYVE/PHD zinc finger"/>
    <property type="match status" value="1"/>
</dbReference>
<evidence type="ECO:0000313" key="2">
    <source>
        <dbReference type="EMBL" id="KAJ8041607.1"/>
    </source>
</evidence>